<gene>
    <name evidence="2" type="ORF">C8R14_10734</name>
</gene>
<organism evidence="2 3">
    <name type="scientific">Nitrosomonas eutropha</name>
    <dbReference type="NCBI Taxonomy" id="916"/>
    <lineage>
        <taxon>Bacteria</taxon>
        <taxon>Pseudomonadati</taxon>
        <taxon>Pseudomonadota</taxon>
        <taxon>Betaproteobacteria</taxon>
        <taxon>Nitrosomonadales</taxon>
        <taxon>Nitrosomonadaceae</taxon>
        <taxon>Nitrosomonas</taxon>
    </lineage>
</organism>
<dbReference type="Proteomes" id="UP000247780">
    <property type="component" value="Unassembled WGS sequence"/>
</dbReference>
<keyword evidence="1" id="KW-0812">Transmembrane</keyword>
<protein>
    <submittedName>
        <fullName evidence="2">Uncharacterized protein</fullName>
    </submittedName>
</protein>
<accession>A0ABX5MBJ6</accession>
<keyword evidence="3" id="KW-1185">Reference proteome</keyword>
<evidence type="ECO:0000256" key="1">
    <source>
        <dbReference type="SAM" id="Phobius"/>
    </source>
</evidence>
<dbReference type="RefSeq" id="WP_166485005.1">
    <property type="nucleotide sequence ID" value="NZ_QICQ01000007.1"/>
</dbReference>
<name>A0ABX5MBJ6_9PROT</name>
<proteinExistence type="predicted"/>
<keyword evidence="1" id="KW-0472">Membrane</keyword>
<feature type="transmembrane region" description="Helical" evidence="1">
    <location>
        <begin position="7"/>
        <end position="25"/>
    </location>
</feature>
<keyword evidence="1" id="KW-1133">Transmembrane helix</keyword>
<evidence type="ECO:0000313" key="3">
    <source>
        <dbReference type="Proteomes" id="UP000247780"/>
    </source>
</evidence>
<comment type="caution">
    <text evidence="2">The sequence shown here is derived from an EMBL/GenBank/DDBJ whole genome shotgun (WGS) entry which is preliminary data.</text>
</comment>
<sequence>MSKLRIFLIDLAIAAVLAVTIVLVLDVANNVISHVALSLAKKITAAGMEVA</sequence>
<dbReference type="EMBL" id="QICQ01000007">
    <property type="protein sequence ID" value="PXV82462.1"/>
    <property type="molecule type" value="Genomic_DNA"/>
</dbReference>
<evidence type="ECO:0000313" key="2">
    <source>
        <dbReference type="EMBL" id="PXV82462.1"/>
    </source>
</evidence>
<reference evidence="2 3" key="1">
    <citation type="submission" date="2018-04" db="EMBL/GenBank/DDBJ databases">
        <title>Active sludge and wastewater microbial communities from Klosterneuburg, Austria.</title>
        <authorList>
            <person name="Wagner M."/>
        </authorList>
    </citation>
    <scope>NUCLEOTIDE SEQUENCE [LARGE SCALE GENOMIC DNA]</scope>
    <source>
        <strain evidence="2 3">Nm 57</strain>
    </source>
</reference>